<reference evidence="7 9" key="1">
    <citation type="submission" date="2016-03" db="EMBL/GenBank/DDBJ databases">
        <title>Complete genome of Aminobacter aminovorans KCTC 2477.</title>
        <authorList>
            <person name="Kim K.M."/>
        </authorList>
    </citation>
    <scope>NUCLEOTIDE SEQUENCE [LARGE SCALE GENOMIC DNA]</scope>
    <source>
        <strain evidence="7 9">KCTC 2477</strain>
        <plasmid evidence="7 9">pAA04</plasmid>
    </source>
</reference>
<dbReference type="InterPro" id="IPR036884">
    <property type="entry name" value="2Fe-2S-bd_dom_sf"/>
</dbReference>
<keyword evidence="4" id="KW-0408">Iron</keyword>
<dbReference type="PROSITE" id="PS00197">
    <property type="entry name" value="2FE2S_FER_1"/>
    <property type="match status" value="1"/>
</dbReference>
<dbReference type="Gene3D" id="3.10.20.30">
    <property type="match status" value="1"/>
</dbReference>
<dbReference type="KEGG" id="aak:AA2016_6588"/>
<dbReference type="InterPro" id="IPR051452">
    <property type="entry name" value="Diverse_Oxidoreductases"/>
</dbReference>
<dbReference type="GO" id="GO:0046872">
    <property type="term" value="F:metal ion binding"/>
    <property type="evidence" value="ECO:0007669"/>
    <property type="project" value="UniProtKB-KW"/>
</dbReference>
<dbReference type="FunFam" id="3.10.20.30:FF:000020">
    <property type="entry name" value="Xanthine dehydrogenase iron-sulfur subunit"/>
    <property type="match status" value="1"/>
</dbReference>
<dbReference type="InterPro" id="IPR023393">
    <property type="entry name" value="START-like_dom_sf"/>
</dbReference>
<feature type="domain" description="2Fe-2S ferredoxin-type" evidence="6">
    <location>
        <begin position="12"/>
        <end position="88"/>
    </location>
</feature>
<evidence type="ECO:0000256" key="5">
    <source>
        <dbReference type="ARBA" id="ARBA00023014"/>
    </source>
</evidence>
<dbReference type="InterPro" id="IPR001041">
    <property type="entry name" value="2Fe-2S_ferredoxin-type"/>
</dbReference>
<dbReference type="Pfam" id="PF01799">
    <property type="entry name" value="Fer2_2"/>
    <property type="match status" value="1"/>
</dbReference>
<dbReference type="PANTHER" id="PTHR44379">
    <property type="entry name" value="OXIDOREDUCTASE WITH IRON-SULFUR SUBUNIT"/>
    <property type="match status" value="1"/>
</dbReference>
<dbReference type="InterPro" id="IPR010419">
    <property type="entry name" value="CO_DH_gsu"/>
</dbReference>
<dbReference type="GO" id="GO:0043885">
    <property type="term" value="F:anaerobic carbon-monoxide dehydrogenase activity"/>
    <property type="evidence" value="ECO:0007669"/>
    <property type="project" value="UniProtKB-EC"/>
</dbReference>
<geneLocation type="plasmid" evidence="7 9">
    <name>pAA04</name>
</geneLocation>
<dbReference type="EMBL" id="CP015009">
    <property type="protein sequence ID" value="AMS45478.1"/>
    <property type="molecule type" value="Genomic_DNA"/>
</dbReference>
<evidence type="ECO:0000259" key="6">
    <source>
        <dbReference type="PROSITE" id="PS51085"/>
    </source>
</evidence>
<dbReference type="Pfam" id="PF06240">
    <property type="entry name" value="COXG"/>
    <property type="match status" value="1"/>
</dbReference>
<dbReference type="EC" id="1.2.7.4" evidence="8"/>
<evidence type="ECO:0000313" key="8">
    <source>
        <dbReference type="EMBL" id="MBB3708685.1"/>
    </source>
</evidence>
<dbReference type="InterPro" id="IPR036010">
    <property type="entry name" value="2Fe-2S_ferredoxin-like_sf"/>
</dbReference>
<dbReference type="PANTHER" id="PTHR44379:SF8">
    <property type="entry name" value="XANTHINE DEHYDROGENASE IRON-SULFUR-BINDING SUBUNIT XDHC-RELATED"/>
    <property type="match status" value="1"/>
</dbReference>
<evidence type="ECO:0000313" key="9">
    <source>
        <dbReference type="Proteomes" id="UP000075755"/>
    </source>
</evidence>
<dbReference type="EMBL" id="JACICB010000021">
    <property type="protein sequence ID" value="MBB3708685.1"/>
    <property type="molecule type" value="Genomic_DNA"/>
</dbReference>
<keyword evidence="5" id="KW-0411">Iron-sulfur</keyword>
<dbReference type="Gene3D" id="3.30.530.20">
    <property type="match status" value="1"/>
</dbReference>
<evidence type="ECO:0000256" key="1">
    <source>
        <dbReference type="ARBA" id="ARBA00022714"/>
    </source>
</evidence>
<dbReference type="SUPFAM" id="SSF47741">
    <property type="entry name" value="CO dehydrogenase ISP C-domain like"/>
    <property type="match status" value="1"/>
</dbReference>
<evidence type="ECO:0000256" key="3">
    <source>
        <dbReference type="ARBA" id="ARBA00023002"/>
    </source>
</evidence>
<organism evidence="7 9">
    <name type="scientific">Aminobacter aminovorans</name>
    <name type="common">Chelatobacter heintzii</name>
    <dbReference type="NCBI Taxonomy" id="83263"/>
    <lineage>
        <taxon>Bacteria</taxon>
        <taxon>Pseudomonadati</taxon>
        <taxon>Pseudomonadota</taxon>
        <taxon>Alphaproteobacteria</taxon>
        <taxon>Hyphomicrobiales</taxon>
        <taxon>Phyllobacteriaceae</taxon>
        <taxon>Aminobacter</taxon>
    </lineage>
</organism>
<gene>
    <name evidence="7" type="ORF">AA2016_6588</name>
    <name evidence="8" type="ORF">FHS67_005025</name>
</gene>
<dbReference type="Gene3D" id="1.10.150.120">
    <property type="entry name" value="[2Fe-2S]-binding domain"/>
    <property type="match status" value="1"/>
</dbReference>
<evidence type="ECO:0000256" key="2">
    <source>
        <dbReference type="ARBA" id="ARBA00022723"/>
    </source>
</evidence>
<dbReference type="SUPFAM" id="SSF55961">
    <property type="entry name" value="Bet v1-like"/>
    <property type="match status" value="1"/>
</dbReference>
<dbReference type="CDD" id="cd00207">
    <property type="entry name" value="fer2"/>
    <property type="match status" value="1"/>
</dbReference>
<dbReference type="Pfam" id="PF00111">
    <property type="entry name" value="Fer2"/>
    <property type="match status" value="1"/>
</dbReference>
<dbReference type="GO" id="GO:0051537">
    <property type="term" value="F:2 iron, 2 sulfur cluster binding"/>
    <property type="evidence" value="ECO:0007669"/>
    <property type="project" value="UniProtKB-KW"/>
</dbReference>
<dbReference type="RefSeq" id="WP_067970178.1">
    <property type="nucleotide sequence ID" value="NZ_CP015009.1"/>
</dbReference>
<dbReference type="Proteomes" id="UP000075755">
    <property type="component" value="Plasmid pAA04"/>
</dbReference>
<dbReference type="InterPro" id="IPR002888">
    <property type="entry name" value="2Fe-2S-bd"/>
</dbReference>
<evidence type="ECO:0000313" key="7">
    <source>
        <dbReference type="EMBL" id="AMS45478.1"/>
    </source>
</evidence>
<keyword evidence="3 8" id="KW-0560">Oxidoreductase</keyword>
<sequence>MNAVSEISGKSASVTLTVNGARRDITVEPRALLGDVLRDVLDLTGTHLGCEQGVCGACTVLVNGEPQRSCIAFAADCHGDEITTIEGFEADEVMAELRREFSACHALQCGFCTPGMLVTCRDIVLRLGEVDETKIRRELAGNLCRCTGYVGIVDAVSAVCAGKAPQKDLSALKPKVGEYKPVDSVPPPVAARAARTKGEEAAPVQAASKDFPNSISQTVALAIAPVDAWELMRDLHIVARCIPGAEIISLDDGKVSGQMHVALGPIKGRFAGEGEYKINDTDRTGMMTARGRDAGTGSSASGQVSWRVVPAGDNGTVVEVQLAWRLTGPLAQFNRGGIVRETVRRLAEAFAANLEKYSMNPSAEVQADVRPLGLFGLLSGVLSSWFTRVVRRKT</sequence>
<dbReference type="AlphaFoldDB" id="A0AAC9FES4"/>
<evidence type="ECO:0000313" key="10">
    <source>
        <dbReference type="Proteomes" id="UP000577697"/>
    </source>
</evidence>
<keyword evidence="2" id="KW-0479">Metal-binding</keyword>
<reference evidence="8 10" key="2">
    <citation type="submission" date="2020-08" db="EMBL/GenBank/DDBJ databases">
        <title>Genomic Encyclopedia of Type Strains, Phase IV (KMG-IV): sequencing the most valuable type-strain genomes for metagenomic binning, comparative biology and taxonomic classification.</title>
        <authorList>
            <person name="Goeker M."/>
        </authorList>
    </citation>
    <scope>NUCLEOTIDE SEQUENCE [LARGE SCALE GENOMIC DNA]</scope>
    <source>
        <strain evidence="8 10">DSM 10368</strain>
    </source>
</reference>
<keyword evidence="1" id="KW-0001">2Fe-2S</keyword>
<keyword evidence="7" id="KW-0614">Plasmid</keyword>
<proteinExistence type="predicted"/>
<keyword evidence="10" id="KW-1185">Reference proteome</keyword>
<name>A0AAC9FES4_AMIAI</name>
<dbReference type="InterPro" id="IPR006058">
    <property type="entry name" value="2Fe2S_fd_BS"/>
</dbReference>
<evidence type="ECO:0000256" key="4">
    <source>
        <dbReference type="ARBA" id="ARBA00023004"/>
    </source>
</evidence>
<dbReference type="InterPro" id="IPR012675">
    <property type="entry name" value="Beta-grasp_dom_sf"/>
</dbReference>
<dbReference type="SUPFAM" id="SSF54292">
    <property type="entry name" value="2Fe-2S ferredoxin-like"/>
    <property type="match status" value="1"/>
</dbReference>
<protein>
    <submittedName>
        <fullName evidence="8">Carbon-monoxide dehydrogenase small subunit</fullName>
        <ecNumber evidence="8">1.2.7.4</ecNumber>
    </submittedName>
    <submittedName>
        <fullName evidence="7">Ferredoxin:(2Fe-2S)-binding:carbon monoxide dehydrogenase subunit G</fullName>
    </submittedName>
</protein>
<accession>A0AAC9FES4</accession>
<dbReference type="PROSITE" id="PS51085">
    <property type="entry name" value="2FE2S_FER_2"/>
    <property type="match status" value="1"/>
</dbReference>
<dbReference type="Proteomes" id="UP000577697">
    <property type="component" value="Unassembled WGS sequence"/>
</dbReference>